<dbReference type="RefSeq" id="WP_053936491.1">
    <property type="nucleotide sequence ID" value="NZ_LAQT01000002.1"/>
</dbReference>
<dbReference type="EMBL" id="LAQT01000002">
    <property type="protein sequence ID" value="KPC54711.1"/>
    <property type="molecule type" value="Genomic_DNA"/>
</dbReference>
<comment type="caution">
    <text evidence="1">The sequence shown here is derived from an EMBL/GenBank/DDBJ whole genome shotgun (WGS) entry which is preliminary data.</text>
</comment>
<proteinExistence type="predicted"/>
<gene>
    <name evidence="1" type="ORF">WG78_04030</name>
</gene>
<sequence>MQAYVEFLGHLPQFQYDPARQLATHLLTGATIACVDGSDEHHRLCVHFPGASQADCEVDGAKLTLLYIHEASSMGIASAAEYSATLVNMLLKAKGSGAAST</sequence>
<evidence type="ECO:0000313" key="2">
    <source>
        <dbReference type="Proteomes" id="UP000037939"/>
    </source>
</evidence>
<reference evidence="1 2" key="1">
    <citation type="submission" date="2015-07" db="EMBL/GenBank/DDBJ databases">
        <title>Draft genome sequence of the Amantichitinum ursilacus IGB-41, a new chitin-degrading bacterium.</title>
        <authorList>
            <person name="Kirstahler P."/>
            <person name="Guenther M."/>
            <person name="Grumaz C."/>
            <person name="Rupp S."/>
            <person name="Zibek S."/>
            <person name="Sohn K."/>
        </authorList>
    </citation>
    <scope>NUCLEOTIDE SEQUENCE [LARGE SCALE GENOMIC DNA]</scope>
    <source>
        <strain evidence="1 2">IGB-41</strain>
    </source>
</reference>
<evidence type="ECO:0000313" key="1">
    <source>
        <dbReference type="EMBL" id="KPC54711.1"/>
    </source>
</evidence>
<dbReference type="Proteomes" id="UP000037939">
    <property type="component" value="Unassembled WGS sequence"/>
</dbReference>
<protein>
    <submittedName>
        <fullName evidence="1">Uncharacterized protein</fullName>
    </submittedName>
</protein>
<accession>A0A0N0GQS1</accession>
<dbReference type="AlphaFoldDB" id="A0A0N0GQS1"/>
<organism evidence="1 2">
    <name type="scientific">Amantichitinum ursilacus</name>
    <dbReference type="NCBI Taxonomy" id="857265"/>
    <lineage>
        <taxon>Bacteria</taxon>
        <taxon>Pseudomonadati</taxon>
        <taxon>Pseudomonadota</taxon>
        <taxon>Betaproteobacteria</taxon>
        <taxon>Neisseriales</taxon>
        <taxon>Chitinibacteraceae</taxon>
        <taxon>Amantichitinum</taxon>
    </lineage>
</organism>
<name>A0A0N0GQS1_9NEIS</name>
<keyword evidence="2" id="KW-1185">Reference proteome</keyword>